<organism evidence="1 2">
    <name type="scientific">Microseira wollei NIES-4236</name>
    <dbReference type="NCBI Taxonomy" id="2530354"/>
    <lineage>
        <taxon>Bacteria</taxon>
        <taxon>Bacillati</taxon>
        <taxon>Cyanobacteriota</taxon>
        <taxon>Cyanophyceae</taxon>
        <taxon>Oscillatoriophycideae</taxon>
        <taxon>Aerosakkonematales</taxon>
        <taxon>Aerosakkonemataceae</taxon>
        <taxon>Microseira</taxon>
    </lineage>
</organism>
<comment type="caution">
    <text evidence="1">The sequence shown here is derived from an EMBL/GenBank/DDBJ whole genome shotgun (WGS) entry which is preliminary data.</text>
</comment>
<proteinExistence type="predicted"/>
<sequence>MGELSILILDDDEKWLALHERRLRQAGFKCRATQLAKEAIEIAKTDPRVKFALLDEILFVPPVPVEGKTGELQRWQGSGVVREIANHRSDVQIIMVTSAPQLRSQGDSQLFSKETAKLRRQRGVIDIIHKQAIDQDPDGEYGWLVELITRPLSAIKIEIVKPRLLIGLGVNPEVLNGSKYKRLRQCLKETGTSEYELDRTVPRFLGKLQPTEKAVFIEMPGSKKLDRTSSIKPDSQSFQILEFLAQRAEQGAEVEICEKDYHYSARKSGTGVDTSTELDRRVVEDFVFGCDSQGRKVLKLGVQIEGRSQTSSRLKVAIHRLSQQLVKLNVGTPGQLFSSEQGCYRPTFDMGIVLYAIEAGKLQKKRA</sequence>
<gene>
    <name evidence="1" type="ORF">MiSe_71410</name>
</gene>
<accession>A0AAV3XQ19</accession>
<evidence type="ECO:0000313" key="2">
    <source>
        <dbReference type="Proteomes" id="UP001050975"/>
    </source>
</evidence>
<name>A0AAV3XQ19_9CYAN</name>
<dbReference type="RefSeq" id="WP_226589659.1">
    <property type="nucleotide sequence ID" value="NZ_BLAY01000159.1"/>
</dbReference>
<dbReference type="Proteomes" id="UP001050975">
    <property type="component" value="Unassembled WGS sequence"/>
</dbReference>
<evidence type="ECO:0008006" key="3">
    <source>
        <dbReference type="Google" id="ProtNLM"/>
    </source>
</evidence>
<dbReference type="AlphaFoldDB" id="A0AAV3XQ19"/>
<dbReference type="SUPFAM" id="SSF52172">
    <property type="entry name" value="CheY-like"/>
    <property type="match status" value="1"/>
</dbReference>
<protein>
    <recommendedName>
        <fullName evidence="3">Response regulatory domain-containing protein</fullName>
    </recommendedName>
</protein>
<evidence type="ECO:0000313" key="1">
    <source>
        <dbReference type="EMBL" id="GET42325.1"/>
    </source>
</evidence>
<dbReference type="EMBL" id="BLAY01000159">
    <property type="protein sequence ID" value="GET42325.1"/>
    <property type="molecule type" value="Genomic_DNA"/>
</dbReference>
<dbReference type="InterPro" id="IPR011006">
    <property type="entry name" value="CheY-like_superfamily"/>
</dbReference>
<dbReference type="Gene3D" id="3.40.50.2300">
    <property type="match status" value="1"/>
</dbReference>
<reference evidence="1" key="1">
    <citation type="submission" date="2019-10" db="EMBL/GenBank/DDBJ databases">
        <title>Draft genome sequece of Microseira wollei NIES-4236.</title>
        <authorList>
            <person name="Yamaguchi H."/>
            <person name="Suzuki S."/>
            <person name="Kawachi M."/>
        </authorList>
    </citation>
    <scope>NUCLEOTIDE SEQUENCE</scope>
    <source>
        <strain evidence="1">NIES-4236</strain>
    </source>
</reference>
<keyword evidence="2" id="KW-1185">Reference proteome</keyword>